<organism evidence="5 6">
    <name type="scientific">Cytospora chrysosperma</name>
    <name type="common">Cytospora canker fungus</name>
    <name type="synonym">Sphaeria chrysosperma</name>
    <dbReference type="NCBI Taxonomy" id="252740"/>
    <lineage>
        <taxon>Eukaryota</taxon>
        <taxon>Fungi</taxon>
        <taxon>Dikarya</taxon>
        <taxon>Ascomycota</taxon>
        <taxon>Pezizomycotina</taxon>
        <taxon>Sordariomycetes</taxon>
        <taxon>Sordariomycetidae</taxon>
        <taxon>Diaporthales</taxon>
        <taxon>Cytosporaceae</taxon>
        <taxon>Cytospora</taxon>
    </lineage>
</organism>
<feature type="chain" id="PRO_5019361379" description="Protein SnodProt1" evidence="4">
    <location>
        <begin position="18"/>
        <end position="137"/>
    </location>
</feature>
<dbReference type="EMBL" id="LJZO01000034">
    <property type="protein sequence ID" value="ROV93081.1"/>
    <property type="molecule type" value="Genomic_DNA"/>
</dbReference>
<name>A0A423VPX8_CYTCH</name>
<proteinExistence type="inferred from homology"/>
<protein>
    <recommendedName>
        <fullName evidence="7">Protein SnodProt1</fullName>
    </recommendedName>
</protein>
<comment type="similarity">
    <text evidence="2">Belongs to the cerato-platanin family.</text>
</comment>
<keyword evidence="4" id="KW-0732">Signal</keyword>
<keyword evidence="3" id="KW-0964">Secreted</keyword>
<dbReference type="AlphaFoldDB" id="A0A423VPX8"/>
<evidence type="ECO:0008006" key="7">
    <source>
        <dbReference type="Google" id="ProtNLM"/>
    </source>
</evidence>
<sequence>MLSNIFSTLFLAAAATAVSVSYDNGYDDASRSMTVVSCSDGTNGLITKYGYSTQGAIPHFPYVGGADVIAGWNSANCGTCWQLTYGGRTINVLAIDHTATGFNLAEAAMNELTNGQAAALGRVDATAVQVAASECGL</sequence>
<dbReference type="OrthoDB" id="4898945at2759"/>
<evidence type="ECO:0000256" key="3">
    <source>
        <dbReference type="ARBA" id="ARBA00022525"/>
    </source>
</evidence>
<dbReference type="SUPFAM" id="SSF50685">
    <property type="entry name" value="Barwin-like endoglucanases"/>
    <property type="match status" value="1"/>
</dbReference>
<accession>A0A423VPX8</accession>
<dbReference type="Pfam" id="PF07249">
    <property type="entry name" value="Cerato-platanin"/>
    <property type="match status" value="1"/>
</dbReference>
<evidence type="ECO:0000313" key="6">
    <source>
        <dbReference type="Proteomes" id="UP000284375"/>
    </source>
</evidence>
<dbReference type="Gene3D" id="2.40.40.10">
    <property type="entry name" value="RlpA-like domain"/>
    <property type="match status" value="1"/>
</dbReference>
<evidence type="ECO:0000256" key="4">
    <source>
        <dbReference type="SAM" id="SignalP"/>
    </source>
</evidence>
<dbReference type="InterPro" id="IPR010829">
    <property type="entry name" value="Cerato-platanin"/>
</dbReference>
<evidence type="ECO:0000313" key="5">
    <source>
        <dbReference type="EMBL" id="ROV93081.1"/>
    </source>
</evidence>
<feature type="signal peptide" evidence="4">
    <location>
        <begin position="1"/>
        <end position="17"/>
    </location>
</feature>
<reference evidence="5 6" key="1">
    <citation type="submission" date="2015-09" db="EMBL/GenBank/DDBJ databases">
        <title>Host preference determinants of Valsa canker pathogens revealed by comparative genomics.</title>
        <authorList>
            <person name="Yin Z."/>
            <person name="Huang L."/>
        </authorList>
    </citation>
    <scope>NUCLEOTIDE SEQUENCE [LARGE SCALE GENOMIC DNA]</scope>
    <source>
        <strain evidence="5 6">YSFL</strain>
    </source>
</reference>
<evidence type="ECO:0000256" key="2">
    <source>
        <dbReference type="ARBA" id="ARBA00010421"/>
    </source>
</evidence>
<dbReference type="Proteomes" id="UP000284375">
    <property type="component" value="Unassembled WGS sequence"/>
</dbReference>
<gene>
    <name evidence="5" type="ORF">VSDG_07359</name>
</gene>
<dbReference type="CDD" id="cd22778">
    <property type="entry name" value="DPBB_CEPL-like"/>
    <property type="match status" value="1"/>
</dbReference>
<dbReference type="InterPro" id="IPR036908">
    <property type="entry name" value="RlpA-like_sf"/>
</dbReference>
<dbReference type="GO" id="GO:0005576">
    <property type="term" value="C:extracellular region"/>
    <property type="evidence" value="ECO:0007669"/>
    <property type="project" value="UniProtKB-SubCell"/>
</dbReference>
<keyword evidence="6" id="KW-1185">Reference proteome</keyword>
<evidence type="ECO:0000256" key="1">
    <source>
        <dbReference type="ARBA" id="ARBA00004613"/>
    </source>
</evidence>
<comment type="caution">
    <text evidence="5">The sequence shown here is derived from an EMBL/GenBank/DDBJ whole genome shotgun (WGS) entry which is preliminary data.</text>
</comment>
<comment type="subcellular location">
    <subcellularLocation>
        <location evidence="1">Secreted</location>
    </subcellularLocation>
</comment>